<dbReference type="InterPro" id="IPR027417">
    <property type="entry name" value="P-loop_NTPase"/>
</dbReference>
<dbReference type="AlphaFoldDB" id="A0A832I1Z7"/>
<dbReference type="Pfam" id="PF13541">
    <property type="entry name" value="ChlI"/>
    <property type="match status" value="1"/>
</dbReference>
<keyword evidence="3" id="KW-0067">ATP-binding</keyword>
<comment type="caution">
    <text evidence="3">The sequence shown here is derived from an EMBL/GenBank/DDBJ whole genome shotgun (WGS) entry which is preliminary data.</text>
</comment>
<proteinExistence type="inferred from homology"/>
<keyword evidence="3" id="KW-0547">Nucleotide-binding</keyword>
<dbReference type="SMART" id="SM00382">
    <property type="entry name" value="AAA"/>
    <property type="match status" value="1"/>
</dbReference>
<sequence length="502" mass="52418">MLSRVRTAALWGFEALAVDCEVDVGPGLPGCILVGLPDASAREARDRVWPALRNAGFQIPDRRVTVNLAPAGRRKEGAAADLALALGVLTATGQAPPGRLAGTAVLGELALDGALRGVRGALSLADAARGAGAHTLLCAAPAAPEAALVEGLAVHAVASLTEAVAWLRGADLPRAAPAPPDRAPAPPPDLADVRGQAMARRALEIAAAGGHHLLLVGPPGAGKSMLAQRLPGVLPPLDPDEALVVTRLHSIAGLRPPGCGLMQTRPFRAPHHSVTRAGLIGGGTPPRPGEISLAHLGVLFLDELPHASRDLLDALREPLETGRVRIARASGVADFPARALLVAAMNPCPCGWLGHPKRGCRCTPADHARYAARISGPVLDRIDLQIEVPALTSAELLHACPGEASAVVRARVLAARERQRLRGVLNVRLPQSALREHCSLDAEGRRLLADAVDRGGMSARAVHRALRVARTIADLAGDNRVTCMHLAEALQYRAYESRRRTA</sequence>
<evidence type="ECO:0000259" key="2">
    <source>
        <dbReference type="SMART" id="SM00382"/>
    </source>
</evidence>
<dbReference type="Gene3D" id="3.40.50.300">
    <property type="entry name" value="P-loop containing nucleotide triphosphate hydrolases"/>
    <property type="match status" value="1"/>
</dbReference>
<evidence type="ECO:0000313" key="3">
    <source>
        <dbReference type="EMBL" id="HGZ43254.1"/>
    </source>
</evidence>
<comment type="similarity">
    <text evidence="1">Belongs to the Mg-chelatase subunits D/I family. ComM subfamily.</text>
</comment>
<dbReference type="InterPro" id="IPR004482">
    <property type="entry name" value="Mg_chelat-rel"/>
</dbReference>
<dbReference type="Pfam" id="PF01078">
    <property type="entry name" value="Mg_chelatase"/>
    <property type="match status" value="1"/>
</dbReference>
<dbReference type="Gene3D" id="3.30.230.10">
    <property type="match status" value="1"/>
</dbReference>
<dbReference type="Pfam" id="PF13335">
    <property type="entry name" value="Mg_chelatase_C"/>
    <property type="match status" value="1"/>
</dbReference>
<name>A0A832I1Z7_UNCEI</name>
<dbReference type="InterPro" id="IPR000523">
    <property type="entry name" value="Mg_chelatse_chII-like_cat_dom"/>
</dbReference>
<dbReference type="InterPro" id="IPR014721">
    <property type="entry name" value="Ribsml_uS5_D2-typ_fold_subgr"/>
</dbReference>
<dbReference type="InterPro" id="IPR025158">
    <property type="entry name" value="Mg_chelat-rel_C"/>
</dbReference>
<dbReference type="InterPro" id="IPR045006">
    <property type="entry name" value="CHLI-like"/>
</dbReference>
<dbReference type="SUPFAM" id="SSF54211">
    <property type="entry name" value="Ribosomal protein S5 domain 2-like"/>
    <property type="match status" value="1"/>
</dbReference>
<feature type="domain" description="AAA+ ATPase" evidence="2">
    <location>
        <begin position="209"/>
        <end position="392"/>
    </location>
</feature>
<dbReference type="PANTHER" id="PTHR32039:SF7">
    <property type="entry name" value="COMPETENCE PROTEIN COMM"/>
    <property type="match status" value="1"/>
</dbReference>
<protein>
    <submittedName>
        <fullName evidence="3">ATP-binding protein</fullName>
    </submittedName>
</protein>
<dbReference type="EMBL" id="DSQF01000016">
    <property type="protein sequence ID" value="HGZ43254.1"/>
    <property type="molecule type" value="Genomic_DNA"/>
</dbReference>
<reference evidence="3" key="1">
    <citation type="journal article" date="2020" name="mSystems">
        <title>Genome- and Community-Level Interaction Insights into Carbon Utilization and Element Cycling Functions of Hydrothermarchaeota in Hydrothermal Sediment.</title>
        <authorList>
            <person name="Zhou Z."/>
            <person name="Liu Y."/>
            <person name="Xu W."/>
            <person name="Pan J."/>
            <person name="Luo Z.H."/>
            <person name="Li M."/>
        </authorList>
    </citation>
    <scope>NUCLEOTIDE SEQUENCE [LARGE SCALE GENOMIC DNA]</scope>
    <source>
        <strain evidence="3">SpSt-381</strain>
    </source>
</reference>
<dbReference type="PANTHER" id="PTHR32039">
    <property type="entry name" value="MAGNESIUM-CHELATASE SUBUNIT CHLI"/>
    <property type="match status" value="1"/>
</dbReference>
<dbReference type="NCBIfam" id="TIGR00368">
    <property type="entry name" value="YifB family Mg chelatase-like AAA ATPase"/>
    <property type="match status" value="1"/>
</dbReference>
<accession>A0A832I1Z7</accession>
<evidence type="ECO:0000256" key="1">
    <source>
        <dbReference type="ARBA" id="ARBA00006354"/>
    </source>
</evidence>
<organism evidence="3">
    <name type="scientific">Eiseniibacteriota bacterium</name>
    <dbReference type="NCBI Taxonomy" id="2212470"/>
    <lineage>
        <taxon>Bacteria</taxon>
        <taxon>Candidatus Eiseniibacteriota</taxon>
    </lineage>
</organism>
<dbReference type="SUPFAM" id="SSF52540">
    <property type="entry name" value="P-loop containing nucleoside triphosphate hydrolases"/>
    <property type="match status" value="1"/>
</dbReference>
<dbReference type="GO" id="GO:0005524">
    <property type="term" value="F:ATP binding"/>
    <property type="evidence" value="ECO:0007669"/>
    <property type="project" value="UniProtKB-KW"/>
</dbReference>
<dbReference type="InterPro" id="IPR020568">
    <property type="entry name" value="Ribosomal_Su5_D2-typ_SF"/>
</dbReference>
<gene>
    <name evidence="3" type="ORF">ENR23_07490</name>
</gene>
<dbReference type="InterPro" id="IPR003593">
    <property type="entry name" value="AAA+_ATPase"/>
</dbReference>